<dbReference type="PANTHER" id="PTHR11683">
    <property type="entry name" value="MYELIN PROTEOLIPID"/>
    <property type="match status" value="1"/>
</dbReference>
<dbReference type="PANTHER" id="PTHR11683:SF12">
    <property type="entry name" value="M6, ISOFORM F"/>
    <property type="match status" value="1"/>
</dbReference>
<feature type="region of interest" description="Disordered" evidence="1">
    <location>
        <begin position="46"/>
        <end position="137"/>
    </location>
</feature>
<keyword evidence="2" id="KW-1133">Transmembrane helix</keyword>
<dbReference type="Pfam" id="PF01275">
    <property type="entry name" value="Myelin_PLP"/>
    <property type="match status" value="1"/>
</dbReference>
<dbReference type="GeneID" id="101852624"/>
<feature type="compositionally biased region" description="Low complexity" evidence="1">
    <location>
        <begin position="217"/>
        <end position="227"/>
    </location>
</feature>
<feature type="compositionally biased region" description="Gly residues" evidence="1">
    <location>
        <begin position="203"/>
        <end position="216"/>
    </location>
</feature>
<evidence type="ECO:0000256" key="2">
    <source>
        <dbReference type="SAM" id="Phobius"/>
    </source>
</evidence>
<proteinExistence type="predicted"/>
<feature type="transmembrane region" description="Helical" evidence="2">
    <location>
        <begin position="303"/>
        <end position="322"/>
    </location>
</feature>
<feature type="compositionally biased region" description="Acidic residues" evidence="1">
    <location>
        <begin position="58"/>
        <end position="67"/>
    </location>
</feature>
<keyword evidence="3" id="KW-1185">Reference proteome</keyword>
<evidence type="ECO:0000313" key="3">
    <source>
        <dbReference type="Proteomes" id="UP000694888"/>
    </source>
</evidence>
<evidence type="ECO:0000313" key="4">
    <source>
        <dbReference type="RefSeq" id="XP_012937740.1"/>
    </source>
</evidence>
<gene>
    <name evidence="4" type="primary">LOC101852624</name>
</gene>
<dbReference type="Proteomes" id="UP000694888">
    <property type="component" value="Unplaced"/>
</dbReference>
<sequence>MSTGGTDSLPELCGQVQHESRLSVQSPASSYSTYSHEVKYIFEPVSELGGEGGHEVDGREEEVDEYSDYSHIVPRGQNFLSHTPRTLSASSQFSGKENQTPGVGGGFEHPEPPALPHGGPRSCSLSSSGSSRDRGPISPRLEEALYSATNHHHHGHHSARSHAGPPPPLSRSFYGQHADPTHYPYAKHSYHSAWKNGNHLGNSTGGLGSGGVGPGMGPSMQQQHGMGNPKASNVPQNIYRRTGGGLVHPAQNQQQQQQQQQNFQHQEQDNTVVAAVEKEKEGHNDSCCEKILKCLGLIPCPSLLSWILLLLGIGCLTGGLLVATWRTRDLLNDDDLLWFMEYSIIGVVVGMFVVATLILISSHLSSEPTSRRVFNSFSKNRCAQGLNIFALVMSYILTIAWTLLTAILATPLVFIVNLYIVDPDPLDLSVYGFSGKYTGNELTEFKEKTENLLISYAVAFFAAIVIVNSLVCFIICISSNIAHLRDNRFATLNAYGAEEVRNSKHSVLDTNM</sequence>
<evidence type="ECO:0000256" key="1">
    <source>
        <dbReference type="SAM" id="MobiDB-lite"/>
    </source>
</evidence>
<feature type="transmembrane region" description="Helical" evidence="2">
    <location>
        <begin position="342"/>
        <end position="365"/>
    </location>
</feature>
<feature type="compositionally biased region" description="Basic residues" evidence="1">
    <location>
        <begin position="150"/>
        <end position="160"/>
    </location>
</feature>
<feature type="transmembrane region" description="Helical" evidence="2">
    <location>
        <begin position="453"/>
        <end position="478"/>
    </location>
</feature>
<feature type="region of interest" description="Disordered" evidence="1">
    <location>
        <begin position="149"/>
        <end position="177"/>
    </location>
</feature>
<dbReference type="InterPro" id="IPR001614">
    <property type="entry name" value="Myelin_PLP"/>
</dbReference>
<name>A0ABM0ZZI2_APLCA</name>
<organism evidence="3 4">
    <name type="scientific">Aplysia californica</name>
    <name type="common">California sea hare</name>
    <dbReference type="NCBI Taxonomy" id="6500"/>
    <lineage>
        <taxon>Eukaryota</taxon>
        <taxon>Metazoa</taxon>
        <taxon>Spiralia</taxon>
        <taxon>Lophotrochozoa</taxon>
        <taxon>Mollusca</taxon>
        <taxon>Gastropoda</taxon>
        <taxon>Heterobranchia</taxon>
        <taxon>Euthyneura</taxon>
        <taxon>Tectipleura</taxon>
        <taxon>Aplysiida</taxon>
        <taxon>Aplysioidea</taxon>
        <taxon>Aplysiidae</taxon>
        <taxon>Aplysia</taxon>
    </lineage>
</organism>
<keyword evidence="2" id="KW-0812">Transmembrane</keyword>
<feature type="compositionally biased region" description="Polar residues" evidence="1">
    <location>
        <begin position="78"/>
        <end position="101"/>
    </location>
</feature>
<reference evidence="4" key="1">
    <citation type="submission" date="2025-08" db="UniProtKB">
        <authorList>
            <consortium name="RefSeq"/>
        </authorList>
    </citation>
    <scope>IDENTIFICATION</scope>
</reference>
<protein>
    <submittedName>
        <fullName evidence="4">Uncharacterized protein LOC101852624</fullName>
    </submittedName>
</protein>
<dbReference type="RefSeq" id="XP_012937740.1">
    <property type="nucleotide sequence ID" value="XM_013082286.2"/>
</dbReference>
<feature type="region of interest" description="Disordered" evidence="1">
    <location>
        <begin position="201"/>
        <end position="269"/>
    </location>
</feature>
<accession>A0ABM0ZZI2</accession>
<feature type="compositionally biased region" description="Low complexity" evidence="1">
    <location>
        <begin position="251"/>
        <end position="265"/>
    </location>
</feature>
<feature type="compositionally biased region" description="Low complexity" evidence="1">
    <location>
        <begin position="118"/>
        <end position="130"/>
    </location>
</feature>
<feature type="transmembrane region" description="Helical" evidence="2">
    <location>
        <begin position="386"/>
        <end position="419"/>
    </location>
</feature>
<keyword evidence="2" id="KW-0472">Membrane</keyword>